<feature type="domain" description="Isochorismatase-like" evidence="4">
    <location>
        <begin position="43"/>
        <end position="231"/>
    </location>
</feature>
<dbReference type="AlphaFoldDB" id="A0A1Y1HQN2"/>
<keyword evidence="2 5" id="KW-0378">Hydrolase</keyword>
<dbReference type="OMA" id="IHTMECH"/>
<dbReference type="InterPro" id="IPR000868">
    <property type="entry name" value="Isochorismatase-like_dom"/>
</dbReference>
<accession>A0A1Y1HQN2</accession>
<dbReference type="Proteomes" id="UP000054558">
    <property type="component" value="Unassembled WGS sequence"/>
</dbReference>
<evidence type="ECO:0000256" key="3">
    <source>
        <dbReference type="SAM" id="MobiDB-lite"/>
    </source>
</evidence>
<dbReference type="InterPro" id="IPR036380">
    <property type="entry name" value="Isochorismatase-like_sf"/>
</dbReference>
<gene>
    <name evidence="5" type="ORF">KFL_000310490</name>
</gene>
<dbReference type="Gene3D" id="3.40.50.850">
    <property type="entry name" value="Isochorismatase-like"/>
    <property type="match status" value="1"/>
</dbReference>
<name>A0A1Y1HQN2_KLENI</name>
<dbReference type="PANTHER" id="PTHR43540:SF9">
    <property type="entry name" value="FAMILY HYDROLASE, PUTATIVE (AFU_ORTHOLOGUE AFUA_2G08700)-RELATED"/>
    <property type="match status" value="1"/>
</dbReference>
<dbReference type="InterPro" id="IPR050272">
    <property type="entry name" value="Isochorismatase-like_hydrls"/>
</dbReference>
<dbReference type="EMBL" id="DF236980">
    <property type="protein sequence ID" value="GAQ79499.1"/>
    <property type="molecule type" value="Genomic_DNA"/>
</dbReference>
<proteinExistence type="inferred from homology"/>
<protein>
    <submittedName>
        <fullName evidence="5">Isochorismatase hydrolase</fullName>
    </submittedName>
</protein>
<reference evidence="5 6" key="1">
    <citation type="journal article" date="2014" name="Nat. Commun.">
        <title>Klebsormidium flaccidum genome reveals primary factors for plant terrestrial adaptation.</title>
        <authorList>
            <person name="Hori K."/>
            <person name="Maruyama F."/>
            <person name="Fujisawa T."/>
            <person name="Togashi T."/>
            <person name="Yamamoto N."/>
            <person name="Seo M."/>
            <person name="Sato S."/>
            <person name="Yamada T."/>
            <person name="Mori H."/>
            <person name="Tajima N."/>
            <person name="Moriyama T."/>
            <person name="Ikeuchi M."/>
            <person name="Watanabe M."/>
            <person name="Wada H."/>
            <person name="Kobayashi K."/>
            <person name="Saito M."/>
            <person name="Masuda T."/>
            <person name="Sasaki-Sekimoto Y."/>
            <person name="Mashiguchi K."/>
            <person name="Awai K."/>
            <person name="Shimojima M."/>
            <person name="Masuda S."/>
            <person name="Iwai M."/>
            <person name="Nobusawa T."/>
            <person name="Narise T."/>
            <person name="Kondo S."/>
            <person name="Saito H."/>
            <person name="Sato R."/>
            <person name="Murakawa M."/>
            <person name="Ihara Y."/>
            <person name="Oshima-Yamada Y."/>
            <person name="Ohtaka K."/>
            <person name="Satoh M."/>
            <person name="Sonobe K."/>
            <person name="Ishii M."/>
            <person name="Ohtani R."/>
            <person name="Kanamori-Sato M."/>
            <person name="Honoki R."/>
            <person name="Miyazaki D."/>
            <person name="Mochizuki H."/>
            <person name="Umetsu J."/>
            <person name="Higashi K."/>
            <person name="Shibata D."/>
            <person name="Kamiya Y."/>
            <person name="Sato N."/>
            <person name="Nakamura Y."/>
            <person name="Tabata S."/>
            <person name="Ida S."/>
            <person name="Kurokawa K."/>
            <person name="Ohta H."/>
        </authorList>
    </citation>
    <scope>NUCLEOTIDE SEQUENCE [LARGE SCALE GENOMIC DNA]</scope>
    <source>
        <strain evidence="5 6">NIES-2285</strain>
    </source>
</reference>
<evidence type="ECO:0000259" key="4">
    <source>
        <dbReference type="Pfam" id="PF00857"/>
    </source>
</evidence>
<dbReference type="CDD" id="cd00431">
    <property type="entry name" value="cysteine_hydrolases"/>
    <property type="match status" value="1"/>
</dbReference>
<dbReference type="GO" id="GO:0016787">
    <property type="term" value="F:hydrolase activity"/>
    <property type="evidence" value="ECO:0007669"/>
    <property type="project" value="UniProtKB-KW"/>
</dbReference>
<dbReference type="Pfam" id="PF00857">
    <property type="entry name" value="Isochorismatase"/>
    <property type="match status" value="1"/>
</dbReference>
<evidence type="ECO:0000256" key="1">
    <source>
        <dbReference type="ARBA" id="ARBA00006336"/>
    </source>
</evidence>
<keyword evidence="6" id="KW-1185">Reference proteome</keyword>
<feature type="compositionally biased region" description="Pro residues" evidence="3">
    <location>
        <begin position="1"/>
        <end position="11"/>
    </location>
</feature>
<sequence length="248" mass="27051">MEAILTPPPPTKNQESNQAPEARKVKANPHDWPWVHALDKSNTVFIVIDMQLDFCEKGGYVDSMGYDVSAMREPIAPIRRVLDACRARGFHVIHTREGYRPDLADVSPHKLFRSKKAGGAIGSEGPLGRFLIRGEKGHDIIPELYPLPGEPVIDKPAYSAFCGTDLDIILKNKGVTNVVLAGVTTDVCVHSTMREAYDRGYECLLLTDCTAATDVRNHVAAHRMIVKEGGVFGAIATSDDFIAAIAAT</sequence>
<organism evidence="5 6">
    <name type="scientific">Klebsormidium nitens</name>
    <name type="common">Green alga</name>
    <name type="synonym">Ulothrix nitens</name>
    <dbReference type="NCBI Taxonomy" id="105231"/>
    <lineage>
        <taxon>Eukaryota</taxon>
        <taxon>Viridiplantae</taxon>
        <taxon>Streptophyta</taxon>
        <taxon>Klebsormidiophyceae</taxon>
        <taxon>Klebsormidiales</taxon>
        <taxon>Klebsormidiaceae</taxon>
        <taxon>Klebsormidium</taxon>
    </lineage>
</organism>
<dbReference type="SUPFAM" id="SSF52499">
    <property type="entry name" value="Isochorismatase-like hydrolases"/>
    <property type="match status" value="1"/>
</dbReference>
<dbReference type="OrthoDB" id="167809at2759"/>
<evidence type="ECO:0000313" key="5">
    <source>
        <dbReference type="EMBL" id="GAQ79499.1"/>
    </source>
</evidence>
<evidence type="ECO:0000256" key="2">
    <source>
        <dbReference type="ARBA" id="ARBA00022801"/>
    </source>
</evidence>
<dbReference type="PANTHER" id="PTHR43540">
    <property type="entry name" value="PEROXYUREIDOACRYLATE/UREIDOACRYLATE AMIDOHYDROLASE-RELATED"/>
    <property type="match status" value="1"/>
</dbReference>
<evidence type="ECO:0000313" key="6">
    <source>
        <dbReference type="Proteomes" id="UP000054558"/>
    </source>
</evidence>
<feature type="region of interest" description="Disordered" evidence="3">
    <location>
        <begin position="1"/>
        <end position="26"/>
    </location>
</feature>
<comment type="similarity">
    <text evidence="1">Belongs to the isochorismatase family.</text>
</comment>